<dbReference type="AlphaFoldDB" id="A0A7G9U6E3"/>
<keyword evidence="1" id="KW-0732">Signal</keyword>
<feature type="chain" id="PRO_5029016800" evidence="1">
    <location>
        <begin position="24"/>
        <end position="471"/>
    </location>
</feature>
<evidence type="ECO:0000259" key="2">
    <source>
        <dbReference type="Pfam" id="PF02129"/>
    </source>
</evidence>
<dbReference type="InterPro" id="IPR053145">
    <property type="entry name" value="AB_hydrolase_Est10"/>
</dbReference>
<sequence length="471" mass="51507">MTRHLRTTAACLFFLLCTIPSFCQDISGSWAGTLKIQNIALDLVLNIKKTDTGYTASMDSPDQGARGIPVSKIAFEQGVLQLSIPAIMMEYKGTLNEGGDKFSGTFTQRGQSIPLDLERDKTLTKTKLQTPKTPYPYYTEEITFENKQAGIKLAGTLSMPSQKGTYPAVVLISGSGPQDRDETILGHKPFLVLADFLTRNGFAVLRYDDRGTAASGGDFKAATSRDFADDALAAVQYLSKRKEINKKQIGLIGHSEGGAIAPMLAAQSANIGFIVMLAGPAMPGSELLLQQQKAIAAAEGMPEAQAEEANRINSALYDIVVRSKSEEEADKELSAYLKVALKLQPTNDSAQRISQDATVRNYVSELNNPWIRFFLKYNPAKDIAKVQCPVLALYGEKDVQVPAKANAEALKEAMQQSKNEKVSILELPGLNHLFQEANTGAPSEYATIEQTFSPKAMNEILNWLRYQVNHK</sequence>
<accession>A0A7G9U6E3</accession>
<dbReference type="Pfam" id="PF02129">
    <property type="entry name" value="Peptidase_S15"/>
    <property type="match status" value="1"/>
</dbReference>
<dbReference type="PANTHER" id="PTHR43265:SF1">
    <property type="entry name" value="ESTERASE ESTD"/>
    <property type="match status" value="1"/>
</dbReference>
<feature type="domain" description="Xaa-Pro dipeptidyl-peptidase-like" evidence="2">
    <location>
        <begin position="150"/>
        <end position="410"/>
    </location>
</feature>
<name>A0A7G9U6E3_9BACT</name>
<reference evidence="3" key="1">
    <citation type="submission" date="2019-11" db="EMBL/GenBank/DDBJ databases">
        <authorList>
            <person name="Hu T."/>
        </authorList>
    </citation>
    <scope>NUCLEOTIDE SEQUENCE</scope>
    <source>
        <strain evidence="3">HME-24</strain>
    </source>
</reference>
<dbReference type="OrthoDB" id="9809549at2"/>
<dbReference type="ESTHER" id="9bact-a0a7g9u6e3">
    <property type="family name" value="6_AlphaBeta_hydrolase"/>
</dbReference>
<feature type="signal peptide" evidence="1">
    <location>
        <begin position="1"/>
        <end position="23"/>
    </location>
</feature>
<dbReference type="GO" id="GO:0052689">
    <property type="term" value="F:carboxylic ester hydrolase activity"/>
    <property type="evidence" value="ECO:0007669"/>
    <property type="project" value="TreeGrafter"/>
</dbReference>
<proteinExistence type="predicted"/>
<dbReference type="InterPro" id="IPR029058">
    <property type="entry name" value="AB_hydrolase_fold"/>
</dbReference>
<dbReference type="InterPro" id="IPR000383">
    <property type="entry name" value="Xaa-Pro-like_dom"/>
</dbReference>
<evidence type="ECO:0000313" key="3">
    <source>
        <dbReference type="EMBL" id="QNN88669.1"/>
    </source>
</evidence>
<gene>
    <name evidence="3" type="primary">lanE</name>
</gene>
<organism evidence="3">
    <name type="scientific">Edaphocola flava</name>
    <dbReference type="NCBI Taxonomy" id="2499629"/>
    <lineage>
        <taxon>Bacteria</taxon>
        <taxon>Pseudomonadati</taxon>
        <taxon>Bacteroidota</taxon>
        <taxon>Chitinophagia</taxon>
        <taxon>Chitinophagales</taxon>
        <taxon>Chitinophagaceae</taxon>
        <taxon>Edaphocola</taxon>
    </lineage>
</organism>
<dbReference type="Gene3D" id="3.40.50.1820">
    <property type="entry name" value="alpha/beta hydrolase"/>
    <property type="match status" value="1"/>
</dbReference>
<dbReference type="EMBL" id="MN737293">
    <property type="protein sequence ID" value="QNN88669.1"/>
    <property type="molecule type" value="Genomic_DNA"/>
</dbReference>
<dbReference type="PANTHER" id="PTHR43265">
    <property type="entry name" value="ESTERASE ESTD"/>
    <property type="match status" value="1"/>
</dbReference>
<feature type="non-terminal residue" evidence="3">
    <location>
        <position position="471"/>
    </location>
</feature>
<dbReference type="SUPFAM" id="SSF53474">
    <property type="entry name" value="alpha/beta-Hydrolases"/>
    <property type="match status" value="1"/>
</dbReference>
<evidence type="ECO:0000256" key="1">
    <source>
        <dbReference type="SAM" id="SignalP"/>
    </source>
</evidence>
<dbReference type="RefSeq" id="WP_129020376.1">
    <property type="nucleotide sequence ID" value="NZ_SAIQ01000001.1"/>
</dbReference>
<protein>
    <submittedName>
        <fullName evidence="3">Lactofen hydrolyse</fullName>
    </submittedName>
</protein>